<dbReference type="InterPro" id="IPR036388">
    <property type="entry name" value="WH-like_DNA-bd_sf"/>
</dbReference>
<evidence type="ECO:0000259" key="4">
    <source>
        <dbReference type="PROSITE" id="PS50949"/>
    </source>
</evidence>
<dbReference type="PROSITE" id="PS50949">
    <property type="entry name" value="HTH_GNTR"/>
    <property type="match status" value="1"/>
</dbReference>
<evidence type="ECO:0000256" key="2">
    <source>
        <dbReference type="ARBA" id="ARBA00023125"/>
    </source>
</evidence>
<accession>A0AAC9N7J9</accession>
<dbReference type="Pfam" id="PF13377">
    <property type="entry name" value="Peripla_BP_3"/>
    <property type="match status" value="1"/>
</dbReference>
<dbReference type="Gene3D" id="3.40.50.2300">
    <property type="match status" value="2"/>
</dbReference>
<dbReference type="Proteomes" id="UP000175968">
    <property type="component" value="Chromosome"/>
</dbReference>
<sequence>MAHETERILINIKKDSSVPKYIQVADSITNDIKSGKIKIDQKLPSINELSEWNSLSRDTIEKAYKILRDQELVFSVMGVGNFVNPNKSKSDVEIFFLINKPSSYKMEVYNAFVNCIGSKAHVNMYVYYCDENLFIKALKRNMDSCNYFVIMPHFKTKANSHVNYTPKVIKAIETIPKDKLVILDNSHTEISGEFVSIYQDYMNDIMMALEQAFDKLKKYAKLNLVFSTKSIFPYPNGILAGFKQFCEKHQFKFEILEKIYVGLEFESKEAFVTIMEEDLVNLVQQIREKNLVIGEDVGVISYNETPLKALLGITVVSTDFKEMGEHAAKLVLKNEKKFHKNPFKYIERNSL</sequence>
<keyword evidence="3" id="KW-0804">Transcription</keyword>
<dbReference type="GO" id="GO:0003700">
    <property type="term" value="F:DNA-binding transcription factor activity"/>
    <property type="evidence" value="ECO:0007669"/>
    <property type="project" value="InterPro"/>
</dbReference>
<reference evidence="5 6" key="1">
    <citation type="submission" date="2016-10" db="EMBL/GenBank/DDBJ databases">
        <title>Flavobacterium gilvum sp. nov., isolated from stream water.</title>
        <authorList>
            <person name="Shin S.-K."/>
            <person name="Cho Y.-J."/>
            <person name="Yi H."/>
        </authorList>
    </citation>
    <scope>NUCLEOTIDE SEQUENCE [LARGE SCALE GENOMIC DNA]</scope>
    <source>
        <strain evidence="5 6">EM1308</strain>
    </source>
</reference>
<keyword evidence="2" id="KW-0238">DNA-binding</keyword>
<dbReference type="InterPro" id="IPR000524">
    <property type="entry name" value="Tscrpt_reg_HTH_GntR"/>
</dbReference>
<dbReference type="PANTHER" id="PTHR38445:SF10">
    <property type="entry name" value="GNTR-FAMILY TRANSCRIPTIONAL REGULATOR"/>
    <property type="match status" value="1"/>
</dbReference>
<dbReference type="SUPFAM" id="SSF46785">
    <property type="entry name" value="Winged helix' DNA-binding domain"/>
    <property type="match status" value="1"/>
</dbReference>
<proteinExistence type="predicted"/>
<dbReference type="EMBL" id="CP017479">
    <property type="protein sequence ID" value="AOW10618.1"/>
    <property type="molecule type" value="Genomic_DNA"/>
</dbReference>
<evidence type="ECO:0000256" key="3">
    <source>
        <dbReference type="ARBA" id="ARBA00023163"/>
    </source>
</evidence>
<dbReference type="CDD" id="cd07377">
    <property type="entry name" value="WHTH_GntR"/>
    <property type="match status" value="1"/>
</dbReference>
<dbReference type="InterPro" id="IPR046335">
    <property type="entry name" value="LacI/GalR-like_sensor"/>
</dbReference>
<gene>
    <name evidence="5" type="ORF">EM308_14570</name>
</gene>
<dbReference type="InterPro" id="IPR028082">
    <property type="entry name" value="Peripla_BP_I"/>
</dbReference>
<dbReference type="PANTHER" id="PTHR38445">
    <property type="entry name" value="HTH-TYPE TRANSCRIPTIONAL REPRESSOR YTRA"/>
    <property type="match status" value="1"/>
</dbReference>
<organism evidence="5 6">
    <name type="scientific">Flavobacterium gilvum</name>
    <dbReference type="NCBI Taxonomy" id="1492737"/>
    <lineage>
        <taxon>Bacteria</taxon>
        <taxon>Pseudomonadati</taxon>
        <taxon>Bacteroidota</taxon>
        <taxon>Flavobacteriia</taxon>
        <taxon>Flavobacteriales</taxon>
        <taxon>Flavobacteriaceae</taxon>
        <taxon>Flavobacterium</taxon>
    </lineage>
</organism>
<name>A0AAC9N7J9_9FLAO</name>
<dbReference type="GO" id="GO:0003677">
    <property type="term" value="F:DNA binding"/>
    <property type="evidence" value="ECO:0007669"/>
    <property type="project" value="UniProtKB-KW"/>
</dbReference>
<feature type="domain" description="HTH gntR-type" evidence="4">
    <location>
        <begin position="18"/>
        <end position="86"/>
    </location>
</feature>
<dbReference type="SUPFAM" id="SSF53822">
    <property type="entry name" value="Periplasmic binding protein-like I"/>
    <property type="match status" value="1"/>
</dbReference>
<evidence type="ECO:0000256" key="1">
    <source>
        <dbReference type="ARBA" id="ARBA00023015"/>
    </source>
</evidence>
<dbReference type="KEGG" id="fgl:EM308_14570"/>
<dbReference type="SMART" id="SM00345">
    <property type="entry name" value="HTH_GNTR"/>
    <property type="match status" value="1"/>
</dbReference>
<keyword evidence="6" id="KW-1185">Reference proteome</keyword>
<dbReference type="Pfam" id="PF00392">
    <property type="entry name" value="GntR"/>
    <property type="match status" value="1"/>
</dbReference>
<evidence type="ECO:0000313" key="5">
    <source>
        <dbReference type="EMBL" id="AOW10618.1"/>
    </source>
</evidence>
<keyword evidence="1" id="KW-0805">Transcription regulation</keyword>
<dbReference type="Gene3D" id="1.10.10.10">
    <property type="entry name" value="Winged helix-like DNA-binding domain superfamily/Winged helix DNA-binding domain"/>
    <property type="match status" value="1"/>
</dbReference>
<dbReference type="InterPro" id="IPR036390">
    <property type="entry name" value="WH_DNA-bd_sf"/>
</dbReference>
<dbReference type="RefSeq" id="WP_035637770.1">
    <property type="nucleotide sequence ID" value="NZ_CP017479.1"/>
</dbReference>
<evidence type="ECO:0000313" key="6">
    <source>
        <dbReference type="Proteomes" id="UP000175968"/>
    </source>
</evidence>
<dbReference type="AlphaFoldDB" id="A0AAC9N7J9"/>
<protein>
    <submittedName>
        <fullName evidence="5">Transcriptional regulator</fullName>
    </submittedName>
</protein>